<evidence type="ECO:0000313" key="2">
    <source>
        <dbReference type="Proteomes" id="UP000821866"/>
    </source>
</evidence>
<accession>A0A9J6CX75</accession>
<protein>
    <submittedName>
        <fullName evidence="1">Uncharacterized protein</fullName>
    </submittedName>
</protein>
<dbReference type="Proteomes" id="UP000821866">
    <property type="component" value="Unassembled WGS sequence"/>
</dbReference>
<dbReference type="InterPro" id="IPR024079">
    <property type="entry name" value="MetalloPept_cat_dom_sf"/>
</dbReference>
<sequence>MTSRVASPTIECEKSKRVLARLRCRRCCNAGGSGRLVLAGDFEQVEGRSASDACYEHVKKVMNLAVLSPYLQSEVQVHMVEKAKRMVSEIRSTFLKALQYSSSLSINFRVAAIRKLESMKSYVGSPGRRLDPEFVEWIYKPYPDAPIDLLFPTWIRALSLSTHYIWTDQTTPLYDEARYRPYYTHYFNDFTVATANMLPPFMYPDWPIALNYGGLGTVRKDFFITDRAWHTHSTRSFYLLSSVGLK</sequence>
<dbReference type="GO" id="GO:0006508">
    <property type="term" value="P:proteolysis"/>
    <property type="evidence" value="ECO:0007669"/>
    <property type="project" value="InterPro"/>
</dbReference>
<dbReference type="GO" id="GO:0004222">
    <property type="term" value="F:metalloendopeptidase activity"/>
    <property type="evidence" value="ECO:0007669"/>
    <property type="project" value="InterPro"/>
</dbReference>
<reference evidence="1" key="1">
    <citation type="journal article" date="2020" name="Cell">
        <title>Large-Scale Comparative Analyses of Tick Genomes Elucidate Their Genetic Diversity and Vector Capacities.</title>
        <authorList>
            <consortium name="Tick Genome and Microbiome Consortium (TIGMIC)"/>
            <person name="Jia N."/>
            <person name="Wang J."/>
            <person name="Shi W."/>
            <person name="Du L."/>
            <person name="Sun Y."/>
            <person name="Zhan W."/>
            <person name="Jiang J.F."/>
            <person name="Wang Q."/>
            <person name="Zhang B."/>
            <person name="Ji P."/>
            <person name="Bell-Sakyi L."/>
            <person name="Cui X.M."/>
            <person name="Yuan T.T."/>
            <person name="Jiang B.G."/>
            <person name="Yang W.F."/>
            <person name="Lam T.T."/>
            <person name="Chang Q.C."/>
            <person name="Ding S.J."/>
            <person name="Wang X.J."/>
            <person name="Zhu J.G."/>
            <person name="Ruan X.D."/>
            <person name="Zhao L."/>
            <person name="Wei J.T."/>
            <person name="Ye R.Z."/>
            <person name="Que T.C."/>
            <person name="Du C.H."/>
            <person name="Zhou Y.H."/>
            <person name="Cheng J.X."/>
            <person name="Dai P.F."/>
            <person name="Guo W.B."/>
            <person name="Han X.H."/>
            <person name="Huang E.J."/>
            <person name="Li L.F."/>
            <person name="Wei W."/>
            <person name="Gao Y.C."/>
            <person name="Liu J.Z."/>
            <person name="Shao H.Z."/>
            <person name="Wang X."/>
            <person name="Wang C.C."/>
            <person name="Yang T.C."/>
            <person name="Huo Q.B."/>
            <person name="Li W."/>
            <person name="Chen H.Y."/>
            <person name="Chen S.E."/>
            <person name="Zhou L.G."/>
            <person name="Ni X.B."/>
            <person name="Tian J.H."/>
            <person name="Sheng Y."/>
            <person name="Liu T."/>
            <person name="Pan Y.S."/>
            <person name="Xia L.Y."/>
            <person name="Li J."/>
            <person name="Zhao F."/>
            <person name="Cao W.C."/>
        </authorList>
    </citation>
    <scope>NUCLEOTIDE SEQUENCE</scope>
    <source>
        <strain evidence="1">Rmic-2018</strain>
    </source>
</reference>
<evidence type="ECO:0000313" key="1">
    <source>
        <dbReference type="EMBL" id="KAH7942664.1"/>
    </source>
</evidence>
<dbReference type="SUPFAM" id="SSF55486">
    <property type="entry name" value="Metalloproteases ('zincins'), catalytic domain"/>
    <property type="match status" value="1"/>
</dbReference>
<proteinExistence type="predicted"/>
<dbReference type="AlphaFoldDB" id="A0A9J6CX75"/>
<keyword evidence="2" id="KW-1185">Reference proteome</keyword>
<dbReference type="PROSITE" id="PS51885">
    <property type="entry name" value="NEPRILYSIN"/>
    <property type="match status" value="1"/>
</dbReference>
<gene>
    <name evidence="1" type="ORF">HPB51_028654</name>
</gene>
<dbReference type="InterPro" id="IPR000718">
    <property type="entry name" value="Peptidase_M13"/>
</dbReference>
<name>A0A9J6CX75_RHIMP</name>
<reference evidence="1" key="2">
    <citation type="submission" date="2021-09" db="EMBL/GenBank/DDBJ databases">
        <authorList>
            <person name="Jia N."/>
            <person name="Wang J."/>
            <person name="Shi W."/>
            <person name="Du L."/>
            <person name="Sun Y."/>
            <person name="Zhan W."/>
            <person name="Jiang J."/>
            <person name="Wang Q."/>
            <person name="Zhang B."/>
            <person name="Ji P."/>
            <person name="Sakyi L.B."/>
            <person name="Cui X."/>
            <person name="Yuan T."/>
            <person name="Jiang B."/>
            <person name="Yang W."/>
            <person name="Lam T.T.-Y."/>
            <person name="Chang Q."/>
            <person name="Ding S."/>
            <person name="Wang X."/>
            <person name="Zhu J."/>
            <person name="Ruan X."/>
            <person name="Zhao L."/>
            <person name="Wei J."/>
            <person name="Que T."/>
            <person name="Du C."/>
            <person name="Cheng J."/>
            <person name="Dai P."/>
            <person name="Han X."/>
            <person name="Huang E."/>
            <person name="Gao Y."/>
            <person name="Liu J."/>
            <person name="Shao H."/>
            <person name="Ye R."/>
            <person name="Li L."/>
            <person name="Wei W."/>
            <person name="Wang X."/>
            <person name="Wang C."/>
            <person name="Huo Q."/>
            <person name="Li W."/>
            <person name="Guo W."/>
            <person name="Chen H."/>
            <person name="Chen S."/>
            <person name="Zhou L."/>
            <person name="Zhou L."/>
            <person name="Ni X."/>
            <person name="Tian J."/>
            <person name="Zhou Y."/>
            <person name="Sheng Y."/>
            <person name="Liu T."/>
            <person name="Pan Y."/>
            <person name="Xia L."/>
            <person name="Li J."/>
            <person name="Zhao F."/>
            <person name="Cao W."/>
        </authorList>
    </citation>
    <scope>NUCLEOTIDE SEQUENCE</scope>
    <source>
        <strain evidence="1">Rmic-2018</strain>
        <tissue evidence="1">Larvae</tissue>
    </source>
</reference>
<dbReference type="Gene3D" id="1.10.1380.10">
    <property type="entry name" value="Neutral endopeptidase , domain2"/>
    <property type="match status" value="1"/>
</dbReference>
<dbReference type="VEuPathDB" id="VectorBase:LOC119186396"/>
<dbReference type="InterPro" id="IPR042089">
    <property type="entry name" value="Peptidase_M13_dom_2"/>
</dbReference>
<comment type="caution">
    <text evidence="1">The sequence shown here is derived from an EMBL/GenBank/DDBJ whole genome shotgun (WGS) entry which is preliminary data.</text>
</comment>
<organism evidence="1 2">
    <name type="scientific">Rhipicephalus microplus</name>
    <name type="common">Cattle tick</name>
    <name type="synonym">Boophilus microplus</name>
    <dbReference type="NCBI Taxonomy" id="6941"/>
    <lineage>
        <taxon>Eukaryota</taxon>
        <taxon>Metazoa</taxon>
        <taxon>Ecdysozoa</taxon>
        <taxon>Arthropoda</taxon>
        <taxon>Chelicerata</taxon>
        <taxon>Arachnida</taxon>
        <taxon>Acari</taxon>
        <taxon>Parasitiformes</taxon>
        <taxon>Ixodida</taxon>
        <taxon>Ixodoidea</taxon>
        <taxon>Ixodidae</taxon>
        <taxon>Rhipicephalinae</taxon>
        <taxon>Rhipicephalus</taxon>
        <taxon>Boophilus</taxon>
    </lineage>
</organism>
<dbReference type="EMBL" id="JABSTU010005497">
    <property type="protein sequence ID" value="KAH7942664.1"/>
    <property type="molecule type" value="Genomic_DNA"/>
</dbReference>
<dbReference type="Gene3D" id="3.40.390.10">
    <property type="entry name" value="Collagenase (Catalytic Domain)"/>
    <property type="match status" value="1"/>
</dbReference>